<evidence type="ECO:0000256" key="1">
    <source>
        <dbReference type="SAM" id="MobiDB-lite"/>
    </source>
</evidence>
<organism evidence="2 3">
    <name type="scientific">Fulvitalea axinellae</name>
    <dbReference type="NCBI Taxonomy" id="1182444"/>
    <lineage>
        <taxon>Bacteria</taxon>
        <taxon>Pseudomonadati</taxon>
        <taxon>Bacteroidota</taxon>
        <taxon>Cytophagia</taxon>
        <taxon>Cytophagales</taxon>
        <taxon>Persicobacteraceae</taxon>
        <taxon>Fulvitalea</taxon>
    </lineage>
</organism>
<proteinExistence type="predicted"/>
<dbReference type="KEGG" id="fax:FUAX_17430"/>
<gene>
    <name evidence="2" type="ORF">FUAX_17430</name>
</gene>
<evidence type="ECO:0000313" key="3">
    <source>
        <dbReference type="Proteomes" id="UP001348817"/>
    </source>
</evidence>
<sequence>MFVGKSKTPSTKTPRGGTEKQPVQCFRVIGPDAYAGNNEEDAFFHTQYVKRKEFFGPYTDERRTFRKSGVDLFEDWERTDMTDNFHKDKASRLATLHDFPPLKVSNNGRMAIEDSRQQKKVFYAEEALVRNSNRDLSRNETSLRLRPDPKFKLTVPDKDGETHTLVAVFPDMDGKTPETIGSSSDCGRTGETVIGNTFSTCISTVIGTAGFMREIPASRMSNIHFSALLASMIGGFAQPSLLACCDALEGGAGYVPPQEFLEEIYNEPPTYHPQTAELLGINEWAHPLVGEAFMAAGVKAPEKERKDLTVNGYFESIKKWAHKHGHFPEMEDVSGSDPSHWEEHAWNYHFGGVVCRTGQDYITLENVNRKSEPETHFMGAFNKIIYLDKEMREEFLKFLQLRKQTKIPRSDDDRMEMVRKLFIHLRSSAQISRRLLESISQIEREAQGSILPQRPEALYFFEMYGHDPGQSFHEAYEPFTSGPAITFRVKNSMDMRRERLKQHLSLLTEDALETTRTFRFNIPELDEYLKEMETSVSIFKAEAEAKISQISLAQEFSDAEDEMDGCSRRLLREAISKGQTALYRHLNIRAPHPIPDDFGPMQVSVDLTVGATFNPDKKRTAGRFKLGMSRIYSAFKKVSGK</sequence>
<protein>
    <submittedName>
        <fullName evidence="2">Uncharacterized protein</fullName>
    </submittedName>
</protein>
<feature type="region of interest" description="Disordered" evidence="1">
    <location>
        <begin position="1"/>
        <end position="20"/>
    </location>
</feature>
<keyword evidence="3" id="KW-1185">Reference proteome</keyword>
<dbReference type="EMBL" id="AP025314">
    <property type="protein sequence ID" value="BDD09311.1"/>
    <property type="molecule type" value="Genomic_DNA"/>
</dbReference>
<evidence type="ECO:0000313" key="2">
    <source>
        <dbReference type="EMBL" id="BDD09311.1"/>
    </source>
</evidence>
<accession>A0AAU9D8T7</accession>
<name>A0AAU9D8T7_9BACT</name>
<reference evidence="2 3" key="1">
    <citation type="submission" date="2021-12" db="EMBL/GenBank/DDBJ databases">
        <title>Genome sequencing of bacteria with rrn-lacking chromosome and rrn-plasmid.</title>
        <authorList>
            <person name="Anda M."/>
            <person name="Iwasaki W."/>
        </authorList>
    </citation>
    <scope>NUCLEOTIDE SEQUENCE [LARGE SCALE GENOMIC DNA]</scope>
    <source>
        <strain evidence="2 3">DSM 100852</strain>
    </source>
</reference>
<dbReference type="AlphaFoldDB" id="A0AAU9D8T7"/>
<dbReference type="Proteomes" id="UP001348817">
    <property type="component" value="Chromosome"/>
</dbReference>